<dbReference type="AlphaFoldDB" id="A0A4R8H2Q5"/>
<dbReference type="STRING" id="926561.GCA_000379025_00319"/>
<sequence length="156" mass="17632">MKKAIIIHDAIGEKAEKLSNELVKYLSNDYDVLKKSIAHINIEKLNDFDLIILGSANSNFKISQDGFINLYNSLTESDIDLSNKKLATFCPIDTKDLNFCETVDVIEKELKNMGLELANEGLKCDGDLNPQSKEEIKRWIKKVSSNKVEVKREGII</sequence>
<dbReference type="SUPFAM" id="SSF52218">
    <property type="entry name" value="Flavoproteins"/>
    <property type="match status" value="1"/>
</dbReference>
<dbReference type="InterPro" id="IPR008254">
    <property type="entry name" value="Flavodoxin/NO_synth"/>
</dbReference>
<evidence type="ECO:0000313" key="2">
    <source>
        <dbReference type="EMBL" id="TDX52890.1"/>
    </source>
</evidence>
<dbReference type="Proteomes" id="UP000295832">
    <property type="component" value="Unassembled WGS sequence"/>
</dbReference>
<reference evidence="2 3" key="1">
    <citation type="submission" date="2019-03" db="EMBL/GenBank/DDBJ databases">
        <title>Subsurface microbial communities from deep shales in Ohio and West Virginia, USA.</title>
        <authorList>
            <person name="Wrighton K."/>
        </authorList>
    </citation>
    <scope>NUCLEOTIDE SEQUENCE [LARGE SCALE GENOMIC DNA]</scope>
    <source>
        <strain evidence="2 3">MSL 6dP</strain>
    </source>
</reference>
<dbReference type="InterPro" id="IPR029039">
    <property type="entry name" value="Flavoprotein-like_sf"/>
</dbReference>
<dbReference type="Pfam" id="PF00258">
    <property type="entry name" value="Flavodoxin_1"/>
    <property type="match status" value="1"/>
</dbReference>
<dbReference type="RefSeq" id="WP_134115077.1">
    <property type="nucleotide sequence ID" value="NZ_SOEG01000004.1"/>
</dbReference>
<feature type="domain" description="Flavodoxin-like" evidence="1">
    <location>
        <begin position="4"/>
        <end position="144"/>
    </location>
</feature>
<gene>
    <name evidence="2" type="ORF">C7959_10415</name>
</gene>
<name>A0A4R8H2Q5_9FIRM</name>
<proteinExistence type="predicted"/>
<evidence type="ECO:0000259" key="1">
    <source>
        <dbReference type="PROSITE" id="PS50902"/>
    </source>
</evidence>
<dbReference type="GO" id="GO:0010181">
    <property type="term" value="F:FMN binding"/>
    <property type="evidence" value="ECO:0007669"/>
    <property type="project" value="InterPro"/>
</dbReference>
<organism evidence="2 3">
    <name type="scientific">Orenia marismortui</name>
    <dbReference type="NCBI Taxonomy" id="46469"/>
    <lineage>
        <taxon>Bacteria</taxon>
        <taxon>Bacillati</taxon>
        <taxon>Bacillota</taxon>
        <taxon>Clostridia</taxon>
        <taxon>Halanaerobiales</taxon>
        <taxon>Halobacteroidaceae</taxon>
        <taxon>Orenia</taxon>
    </lineage>
</organism>
<evidence type="ECO:0000313" key="3">
    <source>
        <dbReference type="Proteomes" id="UP000295832"/>
    </source>
</evidence>
<protein>
    <submittedName>
        <fullName evidence="2">Flavodoxin</fullName>
    </submittedName>
</protein>
<keyword evidence="3" id="KW-1185">Reference proteome</keyword>
<dbReference type="PROSITE" id="PS50902">
    <property type="entry name" value="FLAVODOXIN_LIKE"/>
    <property type="match status" value="1"/>
</dbReference>
<comment type="caution">
    <text evidence="2">The sequence shown here is derived from an EMBL/GenBank/DDBJ whole genome shotgun (WGS) entry which is preliminary data.</text>
</comment>
<dbReference type="EMBL" id="SOEG01000004">
    <property type="protein sequence ID" value="TDX52890.1"/>
    <property type="molecule type" value="Genomic_DNA"/>
</dbReference>
<dbReference type="Gene3D" id="3.40.50.360">
    <property type="match status" value="1"/>
</dbReference>
<accession>A0A4R8H2Q5</accession>
<dbReference type="GO" id="GO:0016651">
    <property type="term" value="F:oxidoreductase activity, acting on NAD(P)H"/>
    <property type="evidence" value="ECO:0007669"/>
    <property type="project" value="UniProtKB-ARBA"/>
</dbReference>